<comment type="caution">
    <text evidence="3">The sequence shown here is derived from an EMBL/GenBank/DDBJ whole genome shotgun (WGS) entry which is preliminary data.</text>
</comment>
<dbReference type="Gene3D" id="3.40.50.300">
    <property type="entry name" value="P-loop containing nucleotide triphosphate hydrolases"/>
    <property type="match status" value="1"/>
</dbReference>
<organism evidence="3 4">
    <name type="scientific">Sedimentibacter acidaminivorans</name>
    <dbReference type="NCBI Taxonomy" id="913099"/>
    <lineage>
        <taxon>Bacteria</taxon>
        <taxon>Bacillati</taxon>
        <taxon>Bacillota</taxon>
        <taxon>Tissierellia</taxon>
        <taxon>Sedimentibacter</taxon>
    </lineage>
</organism>
<feature type="domain" description="TraG P-loop" evidence="2">
    <location>
        <begin position="444"/>
        <end position="749"/>
    </location>
</feature>
<dbReference type="InterPro" id="IPR043964">
    <property type="entry name" value="P-loop_TraG"/>
</dbReference>
<gene>
    <name evidence="3" type="ORF">J2Z76_002575</name>
</gene>
<feature type="compositionally biased region" description="Basic residues" evidence="1">
    <location>
        <begin position="19"/>
        <end position="31"/>
    </location>
</feature>
<evidence type="ECO:0000259" key="2">
    <source>
        <dbReference type="Pfam" id="PF19044"/>
    </source>
</evidence>
<evidence type="ECO:0000313" key="3">
    <source>
        <dbReference type="EMBL" id="MBP1926705.1"/>
    </source>
</evidence>
<dbReference type="InterPro" id="IPR027417">
    <property type="entry name" value="P-loop_NTPase"/>
</dbReference>
<protein>
    <submittedName>
        <fullName evidence="3">Type IV secretory pathway VirB4 component</fullName>
    </submittedName>
</protein>
<feature type="region of interest" description="Disordered" evidence="1">
    <location>
        <begin position="1"/>
        <end position="35"/>
    </location>
</feature>
<dbReference type="NCBIfam" id="NF045971">
    <property type="entry name" value="conju_CD1110"/>
    <property type="match status" value="1"/>
</dbReference>
<dbReference type="InterPro" id="IPR051162">
    <property type="entry name" value="T4SS_component"/>
</dbReference>
<dbReference type="Gene3D" id="1.10.8.730">
    <property type="match status" value="1"/>
</dbReference>
<dbReference type="SUPFAM" id="SSF52540">
    <property type="entry name" value="P-loop containing nucleoside triphosphate hydrolases"/>
    <property type="match status" value="1"/>
</dbReference>
<sequence length="793" mass="91399">MILRKKHKSNADQSNSKGKCNKVQKPKRVKKSSTSQNTIPILSTYEDGIIETKKGEYSKTLQFLDINYHLAREDDQIDIFSKYCEFLNFFNSTVKLQITINNKSINKDEFENKIVIKNKNDQLDVYRDEYNDMLKKQVMQGRNDIEKEKYITIGIKANDITEARNNFIRIENEIIGLLRRMGSYGKVLSISKRLETLHDIYRKDNVGNFEYNPKMLKQRFSNIKDIIAPDSFEFKRDSIIVGNSHARVLFIRSLPSFLNDNFLTELTDFGFNMMFSININPVEPEFALKMIQRQITGMESNKIEFQRKSVKNGYLDAFIPYDLRNNLQEAEELLEDVMNKNQRLFLANFVILLMDDDKNLLEEHTEIIKSTARKYLCQVGSLNYQQEEGLNSVLPLGINELQVDRCLTTESTAVFMPFTSQELLQPNGMYYGLNAISKSLIMFDRKTLKNQNGFILGTPGSGKSFSAKREMVNVLLNTDDDVLIIDPEREYSALVKNFGGEIINISSNSPSHINPMDMTIDYSEEPLSLKSDFILSFCEVILGGKSGLSAREKSILDRCVRFTYQDYMQSFDEKLLPTLVDFYETVKKQKEPEAEGLSVALELYATGNLSVFSHKTNIDINNRLVCFDIKDLGKQLKTMGMLIVLDQVWNRITENRKKGKHTWIYLDEIYLLFTNEYSANFLFELFKRSRKWGGVVTGITQNVEDLLQSELARRMLSNSDFILMLNQAPMDRIELEKMLNISAAQLAYITNVDSGRGLLFSGNNIIPFVDEFPTNTKLYKMMTTKVEEVVNVS</sequence>
<proteinExistence type="predicted"/>
<dbReference type="CDD" id="cd01127">
    <property type="entry name" value="TrwB_TraG_TraD_VirD4"/>
    <property type="match status" value="1"/>
</dbReference>
<name>A0ABS4GG80_9FIRM</name>
<keyword evidence="4" id="KW-1185">Reference proteome</keyword>
<reference evidence="3 4" key="1">
    <citation type="submission" date="2021-03" db="EMBL/GenBank/DDBJ databases">
        <title>Genomic Encyclopedia of Type Strains, Phase IV (KMG-IV): sequencing the most valuable type-strain genomes for metagenomic binning, comparative biology and taxonomic classification.</title>
        <authorList>
            <person name="Goeker M."/>
        </authorList>
    </citation>
    <scope>NUCLEOTIDE SEQUENCE [LARGE SCALE GENOMIC DNA]</scope>
    <source>
        <strain evidence="3 4">DSM 24004</strain>
    </source>
</reference>
<dbReference type="Pfam" id="PF19044">
    <property type="entry name" value="P-loop_TraG"/>
    <property type="match status" value="1"/>
</dbReference>
<accession>A0ABS4GG80</accession>
<evidence type="ECO:0000256" key="1">
    <source>
        <dbReference type="SAM" id="MobiDB-lite"/>
    </source>
</evidence>
<dbReference type="Proteomes" id="UP001519342">
    <property type="component" value="Unassembled WGS sequence"/>
</dbReference>
<dbReference type="PANTHER" id="PTHR30121">
    <property type="entry name" value="UNCHARACTERIZED PROTEIN YJGR-RELATED"/>
    <property type="match status" value="1"/>
</dbReference>
<evidence type="ECO:0000313" key="4">
    <source>
        <dbReference type="Proteomes" id="UP001519342"/>
    </source>
</evidence>
<dbReference type="PANTHER" id="PTHR30121:SF6">
    <property type="entry name" value="SLR6007 PROTEIN"/>
    <property type="match status" value="1"/>
</dbReference>
<dbReference type="EMBL" id="JAGGKS010000008">
    <property type="protein sequence ID" value="MBP1926705.1"/>
    <property type="molecule type" value="Genomic_DNA"/>
</dbReference>
<dbReference type="RefSeq" id="WP_209512436.1">
    <property type="nucleotide sequence ID" value="NZ_JAGGKS010000008.1"/>
</dbReference>